<feature type="domain" description="Rit1 N-terminal" evidence="3">
    <location>
        <begin position="26"/>
        <end position="282"/>
    </location>
</feature>
<dbReference type="InterPro" id="IPR033449">
    <property type="entry name" value="Rit1_N"/>
</dbReference>
<dbReference type="Pfam" id="PF04179">
    <property type="entry name" value="Init_tRNA_PT"/>
    <property type="match status" value="1"/>
</dbReference>
<sequence length="655" mass="73935">MARPLQTSDLIFPELATNFSETLNSLKRSTLSITNRLRSITEDSHFVRKIADAYELPLVANERCGSWYIPPERKNGSAYFKSTDGHNGQWSFSLRRLNAQVLDIIGRESGCIVVDSTRRGKSMPDSLSKTVPIWCAVFNRLLFPDISEAHKLHTSPKCVSSSEHSQIENKLDEFTRQLKDLRLDIEVLRTKVGKPMRPIWVTRDSNIPVEPLRFTDFHPVILCTASRRVAGGEISEGGYIQGAGDDSEGWAQGLTAQLFWQHRAELFNTTEEDLPSLISYLLESKQIERCSAQVVLIEPTYWLFVGMLANLAELSLTNSDLVITCGDLSQVPAVIQKHPSHVHLQCRDRKLGSRDLRKELHKIMRVHYLHTMKRLIVCCPTGKDLSVGVALAILCQHAKDFGKFERNQKLDINKALIKQRLSWIMTSYPSASPARATLQSVNDFLLTSDWAAPVSTQVPKAIAVPDVQCTLRGPFSSLSGEWRFNREITNFHHEGFAGLVSGTASFGARSCPTNDLLPEFLYIENGVFKTTTSLEMNATRRWIWRLSETKSSSETPGHERTIVQIYFVKADGESEDYLYNELEFKGKSGKALVAYAEHPCGDDFYKSTYTMFLTGEGVRVVERFEIVHEVKGPSKDYISKTLYSRINANERFGIL</sequence>
<dbReference type="GO" id="GO:0043399">
    <property type="term" value="F:tRNA adenosine(64)-2'-O-ribosylphosphate transferase activity"/>
    <property type="evidence" value="ECO:0007669"/>
    <property type="project" value="InterPro"/>
</dbReference>
<dbReference type="GO" id="GO:0005737">
    <property type="term" value="C:cytoplasm"/>
    <property type="evidence" value="ECO:0007669"/>
    <property type="project" value="TreeGrafter"/>
</dbReference>
<dbReference type="AlphaFoldDB" id="A0A9P4NRM2"/>
<dbReference type="OrthoDB" id="45256at2759"/>
<keyword evidence="6" id="KW-1185">Reference proteome</keyword>
<organism evidence="5 6">
    <name type="scientific">Tothia fuscella</name>
    <dbReference type="NCBI Taxonomy" id="1048955"/>
    <lineage>
        <taxon>Eukaryota</taxon>
        <taxon>Fungi</taxon>
        <taxon>Dikarya</taxon>
        <taxon>Ascomycota</taxon>
        <taxon>Pezizomycotina</taxon>
        <taxon>Dothideomycetes</taxon>
        <taxon>Pleosporomycetidae</taxon>
        <taxon>Venturiales</taxon>
        <taxon>Cylindrosympodiaceae</taxon>
        <taxon>Tothia</taxon>
    </lineage>
</organism>
<proteinExistence type="predicted"/>
<dbReference type="Pfam" id="PF17184">
    <property type="entry name" value="Rit1_C"/>
    <property type="match status" value="1"/>
</dbReference>
<dbReference type="InterPro" id="IPR045632">
    <property type="entry name" value="DUF6314"/>
</dbReference>
<evidence type="ECO:0008006" key="7">
    <source>
        <dbReference type="Google" id="ProtNLM"/>
    </source>
</evidence>
<accession>A0A9P4NRM2</accession>
<protein>
    <recommendedName>
        <fullName evidence="7">tRNA A64-2'-O-ribosylphosphate transferase</fullName>
    </recommendedName>
</protein>
<dbReference type="InterPro" id="IPR007306">
    <property type="entry name" value="Rit1"/>
</dbReference>
<dbReference type="PANTHER" id="PTHR31811:SF0">
    <property type="entry name" value="TRNA A64-2'-O-RIBOSYLPHOSPHATE TRANSFERASE"/>
    <property type="match status" value="1"/>
</dbReference>
<evidence type="ECO:0000313" key="6">
    <source>
        <dbReference type="Proteomes" id="UP000800235"/>
    </source>
</evidence>
<keyword evidence="1" id="KW-0175">Coiled coil</keyword>
<evidence type="ECO:0000259" key="4">
    <source>
        <dbReference type="Pfam" id="PF19834"/>
    </source>
</evidence>
<name>A0A9P4NRM2_9PEZI</name>
<comment type="caution">
    <text evidence="5">The sequence shown here is derived from an EMBL/GenBank/DDBJ whole genome shotgun (WGS) entry which is preliminary data.</text>
</comment>
<evidence type="ECO:0000259" key="2">
    <source>
        <dbReference type="Pfam" id="PF04179"/>
    </source>
</evidence>
<reference evidence="5" key="1">
    <citation type="journal article" date="2020" name="Stud. Mycol.">
        <title>101 Dothideomycetes genomes: a test case for predicting lifestyles and emergence of pathogens.</title>
        <authorList>
            <person name="Haridas S."/>
            <person name="Albert R."/>
            <person name="Binder M."/>
            <person name="Bloem J."/>
            <person name="Labutti K."/>
            <person name="Salamov A."/>
            <person name="Andreopoulos B."/>
            <person name="Baker S."/>
            <person name="Barry K."/>
            <person name="Bills G."/>
            <person name="Bluhm B."/>
            <person name="Cannon C."/>
            <person name="Castanera R."/>
            <person name="Culley D."/>
            <person name="Daum C."/>
            <person name="Ezra D."/>
            <person name="Gonzalez J."/>
            <person name="Henrissat B."/>
            <person name="Kuo A."/>
            <person name="Liang C."/>
            <person name="Lipzen A."/>
            <person name="Lutzoni F."/>
            <person name="Magnuson J."/>
            <person name="Mondo S."/>
            <person name="Nolan M."/>
            <person name="Ohm R."/>
            <person name="Pangilinan J."/>
            <person name="Park H.-J."/>
            <person name="Ramirez L."/>
            <person name="Alfaro M."/>
            <person name="Sun H."/>
            <person name="Tritt A."/>
            <person name="Yoshinaga Y."/>
            <person name="Zwiers L.-H."/>
            <person name="Turgeon B."/>
            <person name="Goodwin S."/>
            <person name="Spatafora J."/>
            <person name="Crous P."/>
            <person name="Grigoriev I."/>
        </authorList>
    </citation>
    <scope>NUCLEOTIDE SEQUENCE</scope>
    <source>
        <strain evidence="5">CBS 130266</strain>
    </source>
</reference>
<dbReference type="InterPro" id="IPR033421">
    <property type="entry name" value="Rit1_DUSP-like"/>
</dbReference>
<dbReference type="EMBL" id="MU007039">
    <property type="protein sequence ID" value="KAF2430395.1"/>
    <property type="molecule type" value="Genomic_DNA"/>
</dbReference>
<feature type="domain" description="Rit1 DUSP-like" evidence="2">
    <location>
        <begin position="341"/>
        <end position="445"/>
    </location>
</feature>
<dbReference type="GO" id="GO:0019988">
    <property type="term" value="P:charged-tRNA amino acid modification"/>
    <property type="evidence" value="ECO:0007669"/>
    <property type="project" value="InterPro"/>
</dbReference>
<dbReference type="Proteomes" id="UP000800235">
    <property type="component" value="Unassembled WGS sequence"/>
</dbReference>
<dbReference type="Pfam" id="PF19834">
    <property type="entry name" value="DUF6314"/>
    <property type="match status" value="1"/>
</dbReference>
<gene>
    <name evidence="5" type="ORF">EJ08DRAFT_633866</name>
</gene>
<evidence type="ECO:0000256" key="1">
    <source>
        <dbReference type="SAM" id="Coils"/>
    </source>
</evidence>
<feature type="domain" description="DUF6314" evidence="4">
    <location>
        <begin position="478"/>
        <end position="645"/>
    </location>
</feature>
<dbReference type="PANTHER" id="PTHR31811">
    <property type="entry name" value="TRNA A64-2'-O-RIBOSYLPHOSPHATE TRANSFERASE"/>
    <property type="match status" value="1"/>
</dbReference>
<evidence type="ECO:0000313" key="5">
    <source>
        <dbReference type="EMBL" id="KAF2430395.1"/>
    </source>
</evidence>
<feature type="coiled-coil region" evidence="1">
    <location>
        <begin position="164"/>
        <end position="191"/>
    </location>
</feature>
<evidence type="ECO:0000259" key="3">
    <source>
        <dbReference type="Pfam" id="PF17184"/>
    </source>
</evidence>